<evidence type="ECO:0000256" key="2">
    <source>
        <dbReference type="ARBA" id="ARBA00005417"/>
    </source>
</evidence>
<evidence type="ECO:0000256" key="5">
    <source>
        <dbReference type="ARBA" id="ARBA00022840"/>
    </source>
</evidence>
<dbReference type="OrthoDB" id="9804819at2"/>
<dbReference type="Gene3D" id="3.40.50.300">
    <property type="entry name" value="P-loop containing nucleotide triphosphate hydrolases"/>
    <property type="match status" value="1"/>
</dbReference>
<dbReference type="GO" id="GO:0016887">
    <property type="term" value="F:ATP hydrolysis activity"/>
    <property type="evidence" value="ECO:0007669"/>
    <property type="project" value="InterPro"/>
</dbReference>
<dbReference type="GO" id="GO:0005886">
    <property type="term" value="C:plasma membrane"/>
    <property type="evidence" value="ECO:0007669"/>
    <property type="project" value="UniProtKB-SubCell"/>
</dbReference>
<sequence>MIAVEVDGPRKSYGAVAVVDDLSFTIEQGEIFALLGPNGAGKTTPRWRSSRGIAARMRAR</sequence>
<dbReference type="InterPro" id="IPR050763">
    <property type="entry name" value="ABC_transporter_ATP-binding"/>
</dbReference>
<dbReference type="PANTHER" id="PTHR42711">
    <property type="entry name" value="ABC TRANSPORTER ATP-BINDING PROTEIN"/>
    <property type="match status" value="1"/>
</dbReference>
<evidence type="ECO:0000256" key="1">
    <source>
        <dbReference type="ARBA" id="ARBA00004202"/>
    </source>
</evidence>
<evidence type="ECO:0000259" key="8">
    <source>
        <dbReference type="Pfam" id="PF00005"/>
    </source>
</evidence>
<keyword evidence="10" id="KW-1185">Reference proteome</keyword>
<evidence type="ECO:0000256" key="4">
    <source>
        <dbReference type="ARBA" id="ARBA00022741"/>
    </source>
</evidence>
<evidence type="ECO:0000313" key="10">
    <source>
        <dbReference type="Proteomes" id="UP000464507"/>
    </source>
</evidence>
<comment type="subcellular location">
    <subcellularLocation>
        <location evidence="1">Cell membrane</location>
        <topology evidence="1">Peripheral membrane protein</topology>
    </subcellularLocation>
</comment>
<dbReference type="RefSeq" id="WP_161886638.1">
    <property type="nucleotide sequence ID" value="NZ_CP017146.1"/>
</dbReference>
<keyword evidence="3" id="KW-0813">Transport</keyword>
<reference evidence="9 10" key="1">
    <citation type="submission" date="2016-09" db="EMBL/GenBank/DDBJ databases">
        <title>Complete genome sequence of microbes from the polar regions.</title>
        <authorList>
            <person name="Liao L."/>
            <person name="Chen B."/>
        </authorList>
    </citation>
    <scope>NUCLEOTIDE SEQUENCE [LARGE SCALE GENOMIC DNA]</scope>
    <source>
        <strain evidence="9 10">ZS314</strain>
    </source>
</reference>
<dbReference type="GO" id="GO:0005524">
    <property type="term" value="F:ATP binding"/>
    <property type="evidence" value="ECO:0007669"/>
    <property type="project" value="UniProtKB-KW"/>
</dbReference>
<feature type="region of interest" description="Disordered" evidence="7">
    <location>
        <begin position="40"/>
        <end position="60"/>
    </location>
</feature>
<keyword evidence="5" id="KW-0067">ATP-binding</keyword>
<evidence type="ECO:0000256" key="7">
    <source>
        <dbReference type="SAM" id="MobiDB-lite"/>
    </source>
</evidence>
<dbReference type="Pfam" id="PF00005">
    <property type="entry name" value="ABC_tran"/>
    <property type="match status" value="1"/>
</dbReference>
<dbReference type="InterPro" id="IPR027417">
    <property type="entry name" value="P-loop_NTPase"/>
</dbReference>
<dbReference type="InterPro" id="IPR003439">
    <property type="entry name" value="ABC_transporter-like_ATP-bd"/>
</dbReference>
<dbReference type="Proteomes" id="UP000464507">
    <property type="component" value="Chromosome"/>
</dbReference>
<accession>A0A7L5AI57</accession>
<protein>
    <recommendedName>
        <fullName evidence="8">ABC transporter domain-containing protein</fullName>
    </recommendedName>
</protein>
<feature type="domain" description="ABC transporter" evidence="8">
    <location>
        <begin position="20"/>
        <end position="44"/>
    </location>
</feature>
<dbReference type="SUPFAM" id="SSF52540">
    <property type="entry name" value="P-loop containing nucleoside triphosphate hydrolases"/>
    <property type="match status" value="1"/>
</dbReference>
<dbReference type="GO" id="GO:0046677">
    <property type="term" value="P:response to antibiotic"/>
    <property type="evidence" value="ECO:0007669"/>
    <property type="project" value="UniProtKB-KW"/>
</dbReference>
<organism evidence="9 10">
    <name type="scientific">Marisediminicola antarctica</name>
    <dbReference type="NCBI Taxonomy" id="674079"/>
    <lineage>
        <taxon>Bacteria</taxon>
        <taxon>Bacillati</taxon>
        <taxon>Actinomycetota</taxon>
        <taxon>Actinomycetes</taxon>
        <taxon>Micrococcales</taxon>
        <taxon>Microbacteriaceae</taxon>
        <taxon>Marisediminicola</taxon>
    </lineage>
</organism>
<comment type="similarity">
    <text evidence="2">Belongs to the ABC transporter superfamily.</text>
</comment>
<evidence type="ECO:0000313" key="9">
    <source>
        <dbReference type="EMBL" id="QHO70250.1"/>
    </source>
</evidence>
<dbReference type="AlphaFoldDB" id="A0A7L5AI57"/>
<evidence type="ECO:0000256" key="6">
    <source>
        <dbReference type="ARBA" id="ARBA00023251"/>
    </source>
</evidence>
<evidence type="ECO:0000256" key="3">
    <source>
        <dbReference type="ARBA" id="ARBA00022448"/>
    </source>
</evidence>
<keyword evidence="4" id="KW-0547">Nucleotide-binding</keyword>
<name>A0A7L5AI57_9MICO</name>
<proteinExistence type="inferred from homology"/>
<dbReference type="KEGG" id="mant:BHD05_11930"/>
<gene>
    <name evidence="9" type="ORF">BHD05_11930</name>
</gene>
<dbReference type="PANTHER" id="PTHR42711:SF5">
    <property type="entry name" value="ABC TRANSPORTER ATP-BINDING PROTEIN NATA"/>
    <property type="match status" value="1"/>
</dbReference>
<keyword evidence="6" id="KW-0046">Antibiotic resistance</keyword>
<dbReference type="EMBL" id="CP017146">
    <property type="protein sequence ID" value="QHO70250.1"/>
    <property type="molecule type" value="Genomic_DNA"/>
</dbReference>